<dbReference type="InterPro" id="IPR007938">
    <property type="entry name" value="Baculo_ODV-E25"/>
</dbReference>
<reference evidence="1 2" key="1">
    <citation type="submission" date="2015-03" db="EMBL/GenBank/DDBJ databases">
        <title>The complete genome sequence of Mocis sp. granulovirus.</title>
        <authorList>
            <person name="Ardisson-Araujo D.M.P."/>
            <person name="Melo F.L."/>
            <person name="Sosa-Gomez D.R."/>
            <person name="Ribeiro B.M."/>
        </authorList>
    </citation>
    <scope>NUCLEOTIDE SEQUENCE [LARGE SCALE GENOMIC DNA]</scope>
    <source>
        <strain evidence="1">Southern Brazil</strain>
    </source>
</reference>
<evidence type="ECO:0000313" key="1">
    <source>
        <dbReference type="EMBL" id="AKR17517.1"/>
    </source>
</evidence>
<keyword evidence="2" id="KW-1185">Reference proteome</keyword>
<dbReference type="KEGG" id="vg:27429688"/>
<sequence>MLGTIVLLLVIGAVLYLLYINDKLNTNSLTTSSEQLTTSSNDSLNLRDENANVRIGGQPKVKNMRISYGESNIGKVTVAETPLDYAGIIDNGNKTAANTVFLGILQNGLDGNNSNFGSSRQTSNFSVRQFKNMFIVFKGVEFSEIDSNNYMLRFESNKMVYALVDASNSTLPELFRDVSYPIVVLINNSSAQLVMKEWGYTQVNDSATLFVKNEKSFRFN</sequence>
<accession>A0A162GWW3</accession>
<organism evidence="1 2">
    <name type="scientific">Mocis latipes granulovirus</name>
    <dbReference type="NCBI Taxonomy" id="2072024"/>
    <lineage>
        <taxon>Viruses</taxon>
        <taxon>Viruses incertae sedis</taxon>
        <taxon>Naldaviricetes</taxon>
        <taxon>Lefavirales</taxon>
        <taxon>Baculoviridae</taxon>
        <taxon>Betabaculovirus</taxon>
        <taxon>Betabaculovirus molatipedis</taxon>
    </lineage>
</organism>
<evidence type="ECO:0000313" key="2">
    <source>
        <dbReference type="Proteomes" id="UP000202962"/>
    </source>
</evidence>
<dbReference type="EMBL" id="KR011718">
    <property type="protein sequence ID" value="AKR17517.1"/>
    <property type="molecule type" value="Genomic_DNA"/>
</dbReference>
<proteinExistence type="predicted"/>
<name>A0A162GWW3_9BBAC</name>
<protein>
    <submittedName>
        <fullName evidence="1">ODV-E25</fullName>
    </submittedName>
</protein>
<dbReference type="Proteomes" id="UP000202962">
    <property type="component" value="Segment"/>
</dbReference>
<dbReference type="Pfam" id="PF05274">
    <property type="entry name" value="Baculo_E25"/>
    <property type="match status" value="1"/>
</dbReference>
<dbReference type="OrthoDB" id="10196at10239"/>
<dbReference type="GO" id="GO:0019031">
    <property type="term" value="C:viral envelope"/>
    <property type="evidence" value="ECO:0007669"/>
    <property type="project" value="InterPro"/>
</dbReference>